<dbReference type="Gene3D" id="3.40.50.720">
    <property type="entry name" value="NAD(P)-binding Rossmann-like Domain"/>
    <property type="match status" value="1"/>
</dbReference>
<gene>
    <name evidence="2" type="ORF">G0Q06_04800</name>
</gene>
<dbReference type="Proteomes" id="UP000478417">
    <property type="component" value="Unassembled WGS sequence"/>
</dbReference>
<dbReference type="GO" id="GO:0061504">
    <property type="term" value="P:cyclic threonylcarbamoyladenosine biosynthetic process"/>
    <property type="evidence" value="ECO:0007669"/>
    <property type="project" value="TreeGrafter"/>
</dbReference>
<evidence type="ECO:0000259" key="1">
    <source>
        <dbReference type="Pfam" id="PF00899"/>
    </source>
</evidence>
<name>A0A6B2M029_9BACT</name>
<dbReference type="PANTHER" id="PTHR43267">
    <property type="entry name" value="TRNA THREONYLCARBAMOYLADENOSINE DEHYDRATASE"/>
    <property type="match status" value="1"/>
</dbReference>
<sequence>MQQGESDAHAERFGGIARLYGADGLERFQKAHVAIVGIGGVGSWVAEGLARSGIGTITLMDLDDICVTNTNRQIHALEETIGQSKIHAMANRLRSINPEIIVHELHAFYSESSASAFFATQYSVIVDAIDSVRQKSHLIATAKQHKRPIVTVGGAGGRIDPTRIKADDLSRSEGDRLLMLVRKKLRTEYRFPRVGKGKFKVPCVYSDEPPRFPQPDGSVCENRNPENPGGINCDTGLGSATQITATMAFFATAEVLKMLESR</sequence>
<dbReference type="InterPro" id="IPR045886">
    <property type="entry name" value="ThiF/MoeB/HesA"/>
</dbReference>
<dbReference type="Pfam" id="PF00899">
    <property type="entry name" value="ThiF"/>
    <property type="match status" value="1"/>
</dbReference>
<proteinExistence type="predicted"/>
<feature type="domain" description="THIF-type NAD/FAD binding fold" evidence="1">
    <location>
        <begin position="18"/>
        <end position="200"/>
    </location>
</feature>
<dbReference type="InterPro" id="IPR000594">
    <property type="entry name" value="ThiF_NAD_FAD-bd"/>
</dbReference>
<dbReference type="InterPro" id="IPR035985">
    <property type="entry name" value="Ubiquitin-activating_enz"/>
</dbReference>
<protein>
    <submittedName>
        <fullName evidence="2">tRNA threonylcarbamoyladenosine dehydratase</fullName>
    </submittedName>
</protein>
<dbReference type="SUPFAM" id="SSF69572">
    <property type="entry name" value="Activating enzymes of the ubiquitin-like proteins"/>
    <property type="match status" value="1"/>
</dbReference>
<evidence type="ECO:0000313" key="3">
    <source>
        <dbReference type="Proteomes" id="UP000478417"/>
    </source>
</evidence>
<dbReference type="PANTHER" id="PTHR43267:SF1">
    <property type="entry name" value="TRNA THREONYLCARBAMOYLADENOSINE DEHYDRATASE"/>
    <property type="match status" value="1"/>
</dbReference>
<dbReference type="AlphaFoldDB" id="A0A6B2M029"/>
<dbReference type="CDD" id="cd00755">
    <property type="entry name" value="YgdL_like"/>
    <property type="match status" value="1"/>
</dbReference>
<reference evidence="2 3" key="1">
    <citation type="submission" date="2020-02" db="EMBL/GenBank/DDBJ databases">
        <title>Albibacoteraceae fam. nov., the first described family within the subdivision 4 Verrucomicrobia.</title>
        <authorList>
            <person name="Xi F."/>
        </authorList>
    </citation>
    <scope>NUCLEOTIDE SEQUENCE [LARGE SCALE GENOMIC DNA]</scope>
    <source>
        <strain evidence="2 3">CK1056</strain>
    </source>
</reference>
<comment type="caution">
    <text evidence="2">The sequence shown here is derived from an EMBL/GenBank/DDBJ whole genome shotgun (WGS) entry which is preliminary data.</text>
</comment>
<dbReference type="GO" id="GO:0008641">
    <property type="term" value="F:ubiquitin-like modifier activating enzyme activity"/>
    <property type="evidence" value="ECO:0007669"/>
    <property type="project" value="InterPro"/>
</dbReference>
<dbReference type="GO" id="GO:0061503">
    <property type="term" value="F:tRNA threonylcarbamoyladenosine dehydratase"/>
    <property type="evidence" value="ECO:0007669"/>
    <property type="project" value="TreeGrafter"/>
</dbReference>
<dbReference type="RefSeq" id="WP_163962980.1">
    <property type="nucleotide sequence ID" value="NZ_JAAGNX010000001.1"/>
</dbReference>
<keyword evidence="3" id="KW-1185">Reference proteome</keyword>
<evidence type="ECO:0000313" key="2">
    <source>
        <dbReference type="EMBL" id="NDV61762.1"/>
    </source>
</evidence>
<organism evidence="2 3">
    <name type="scientific">Oceanipulchritudo coccoides</name>
    <dbReference type="NCBI Taxonomy" id="2706888"/>
    <lineage>
        <taxon>Bacteria</taxon>
        <taxon>Pseudomonadati</taxon>
        <taxon>Verrucomicrobiota</taxon>
        <taxon>Opitutia</taxon>
        <taxon>Puniceicoccales</taxon>
        <taxon>Oceanipulchritudinaceae</taxon>
        <taxon>Oceanipulchritudo</taxon>
    </lineage>
</organism>
<accession>A0A6B2M029</accession>
<dbReference type="EMBL" id="JAAGNX010000001">
    <property type="protein sequence ID" value="NDV61762.1"/>
    <property type="molecule type" value="Genomic_DNA"/>
</dbReference>